<dbReference type="Pfam" id="PF00400">
    <property type="entry name" value="WD40"/>
    <property type="match status" value="5"/>
</dbReference>
<evidence type="ECO:0000256" key="2">
    <source>
        <dbReference type="ARBA" id="ARBA00022737"/>
    </source>
</evidence>
<feature type="region of interest" description="Disordered" evidence="4">
    <location>
        <begin position="821"/>
        <end position="853"/>
    </location>
</feature>
<feature type="region of interest" description="Disordered" evidence="4">
    <location>
        <begin position="638"/>
        <end position="670"/>
    </location>
</feature>
<dbReference type="InterPro" id="IPR051350">
    <property type="entry name" value="WD_repeat-ST_regulator"/>
</dbReference>
<dbReference type="PROSITE" id="PS50897">
    <property type="entry name" value="CTLH"/>
    <property type="match status" value="1"/>
</dbReference>
<keyword evidence="1 3" id="KW-0853">WD repeat</keyword>
<dbReference type="InterPro" id="IPR036322">
    <property type="entry name" value="WD40_repeat_dom_sf"/>
</dbReference>
<organism evidence="6 7">
    <name type="scientific">Armillaria ostoyae</name>
    <name type="common">Armillaria root rot fungus</name>
    <dbReference type="NCBI Taxonomy" id="47428"/>
    <lineage>
        <taxon>Eukaryota</taxon>
        <taxon>Fungi</taxon>
        <taxon>Dikarya</taxon>
        <taxon>Basidiomycota</taxon>
        <taxon>Agaricomycotina</taxon>
        <taxon>Agaricomycetes</taxon>
        <taxon>Agaricomycetidae</taxon>
        <taxon>Agaricales</taxon>
        <taxon>Marasmiineae</taxon>
        <taxon>Physalacriaceae</taxon>
        <taxon>Armillaria</taxon>
    </lineage>
</organism>
<dbReference type="GO" id="GO:0043161">
    <property type="term" value="P:proteasome-mediated ubiquitin-dependent protein catabolic process"/>
    <property type="evidence" value="ECO:0007669"/>
    <property type="project" value="TreeGrafter"/>
</dbReference>
<feature type="compositionally biased region" description="Polar residues" evidence="4">
    <location>
        <begin position="653"/>
        <end position="664"/>
    </location>
</feature>
<feature type="repeat" description="WD" evidence="3">
    <location>
        <begin position="476"/>
        <end position="509"/>
    </location>
</feature>
<dbReference type="OrthoDB" id="972532at2759"/>
<feature type="repeat" description="WD" evidence="3">
    <location>
        <begin position="567"/>
        <end position="599"/>
    </location>
</feature>
<feature type="compositionally biased region" description="Basic and acidic residues" evidence="4">
    <location>
        <begin position="829"/>
        <end position="841"/>
    </location>
</feature>
<evidence type="ECO:0000256" key="1">
    <source>
        <dbReference type="ARBA" id="ARBA00022574"/>
    </source>
</evidence>
<proteinExistence type="predicted"/>
<sequence length="853" mass="92758">MGNFTEDLMDTGTGPGWIRLSRENHYKDSGDEQISTATIVNGGASAAETENCPYSSSATIDSITNRLPPRDSLPHSSPSSISLGPRPVAAAPSGSPISFSSTPLNSSVVAAVSPSSLIPATRSRSEREQGSTGSQLPELSTTTDDDNHRARKRQRTGDIASATPANMRLPDTDIDSQLSISPDFTISAMQAGPSSLGLDGPTQSPTNGHTITAIVTTNGSSHNGQVQSNGTSNGLSGAVSNGVAQKHGKAVARVNLPGTMLYDDMTLDREEYVRLVIQSLRDVGYTQSADTLEAESGFSMEASDVTHFRQCILDGVWDKAEAALTRLGVTDADGLMDAKFLINQQKYLELLEAEKTTDALHVLRNELAPLHVEPDQLHTLSSLIMCSEPEDLRQRAGWDGASGASRMHLLENLHRYIPSSVMIPQRRLATLLQQSRLYQRQRCVYHNLPTNAADFSLYSDHQCDKSGFPRVTTTILDVHSDEVWHIEWSHDGAYLASASKDKSAIIWKIGPETEPSIRQWDTHQVLREHPYPVGCLAWSIDDTILLTSAENIIKVWNAKTGVCLRVLDKHSETVTSLAWLPDGSGFLSAALDRRIIHWDADGKERDSWGTTAIRITSLAITPDFTRIVTVGMDYISNTPSGGSRGSSRRSGEFATTNPTGNSGNPAHGPGQVSDNWLITYDYATKQVESSVRLEGEVTSVKVSQNSQYALINHAPDEIRLWDLNLGRVARKFTGQRQGRHVIRSCFGGMDGNFVVSGSEDGNVYVWHRDTGALLEVLPGHGEGSVNSVAWNPRNERMFASCSDDHTIRIWEALGVDSPPMSPVLGSYAEKGKGKTRQRWDGDGMESGSSVTRL</sequence>
<dbReference type="InterPro" id="IPR015943">
    <property type="entry name" value="WD40/YVTN_repeat-like_dom_sf"/>
</dbReference>
<dbReference type="Pfam" id="PF23627">
    <property type="entry name" value="LisH_WDR26"/>
    <property type="match status" value="1"/>
</dbReference>
<feature type="region of interest" description="Disordered" evidence="4">
    <location>
        <begin position="119"/>
        <end position="171"/>
    </location>
</feature>
<evidence type="ECO:0000259" key="5">
    <source>
        <dbReference type="PROSITE" id="PS50897"/>
    </source>
</evidence>
<dbReference type="InterPro" id="IPR054080">
    <property type="entry name" value="TPR1-like_2nd"/>
</dbReference>
<dbReference type="STRING" id="47428.A0A284QVZ3"/>
<dbReference type="PROSITE" id="PS50082">
    <property type="entry name" value="WD_REPEATS_2"/>
    <property type="match status" value="5"/>
</dbReference>
<dbReference type="GO" id="GO:0034657">
    <property type="term" value="C:GID complex"/>
    <property type="evidence" value="ECO:0007669"/>
    <property type="project" value="TreeGrafter"/>
</dbReference>
<feature type="compositionally biased region" description="Polar residues" evidence="4">
    <location>
        <begin position="130"/>
        <end position="142"/>
    </location>
</feature>
<feature type="repeat" description="WD" evidence="3">
    <location>
        <begin position="750"/>
        <end position="776"/>
    </location>
</feature>
<dbReference type="SUPFAM" id="SSF50978">
    <property type="entry name" value="WD40 repeat-like"/>
    <property type="match status" value="1"/>
</dbReference>
<dbReference type="InterPro" id="IPR006595">
    <property type="entry name" value="CTLH_C"/>
</dbReference>
<dbReference type="CDD" id="cd00200">
    <property type="entry name" value="WD40"/>
    <property type="match status" value="1"/>
</dbReference>
<dbReference type="EMBL" id="FUEG01000002">
    <property type="protein sequence ID" value="SJL00648.1"/>
    <property type="molecule type" value="Genomic_DNA"/>
</dbReference>
<feature type="repeat" description="WD" evidence="3">
    <location>
        <begin position="526"/>
        <end position="566"/>
    </location>
</feature>
<dbReference type="PANTHER" id="PTHR22838">
    <property type="entry name" value="WD REPEAT PROTEIN 26-RELATED"/>
    <property type="match status" value="1"/>
</dbReference>
<dbReference type="SMART" id="SM00320">
    <property type="entry name" value="WD40"/>
    <property type="match status" value="6"/>
</dbReference>
<feature type="compositionally biased region" description="Low complexity" evidence="4">
    <location>
        <begin position="74"/>
        <end position="87"/>
    </location>
</feature>
<evidence type="ECO:0000313" key="6">
    <source>
        <dbReference type="EMBL" id="SJL00648.1"/>
    </source>
</evidence>
<reference evidence="7" key="1">
    <citation type="journal article" date="2017" name="Nat. Ecol. Evol.">
        <title>Genome expansion and lineage-specific genetic innovations in the forest pathogenic fungi Armillaria.</title>
        <authorList>
            <person name="Sipos G."/>
            <person name="Prasanna A.N."/>
            <person name="Walter M.C."/>
            <person name="O'Connor E."/>
            <person name="Balint B."/>
            <person name="Krizsan K."/>
            <person name="Kiss B."/>
            <person name="Hess J."/>
            <person name="Varga T."/>
            <person name="Slot J."/>
            <person name="Riley R."/>
            <person name="Boka B."/>
            <person name="Rigling D."/>
            <person name="Barry K."/>
            <person name="Lee J."/>
            <person name="Mihaltcheva S."/>
            <person name="LaButti K."/>
            <person name="Lipzen A."/>
            <person name="Waldron R."/>
            <person name="Moloney N.M."/>
            <person name="Sperisen C."/>
            <person name="Kredics L."/>
            <person name="Vagvoelgyi C."/>
            <person name="Patrignani A."/>
            <person name="Fitzpatrick D."/>
            <person name="Nagy I."/>
            <person name="Doyle S."/>
            <person name="Anderson J.B."/>
            <person name="Grigoriev I.V."/>
            <person name="Gueldener U."/>
            <person name="Muensterkoetter M."/>
            <person name="Nagy L.G."/>
        </authorList>
    </citation>
    <scope>NUCLEOTIDE SEQUENCE [LARGE SCALE GENOMIC DNA]</scope>
    <source>
        <strain evidence="7">C18/9</strain>
    </source>
</reference>
<accession>A0A284QVZ3</accession>
<keyword evidence="7" id="KW-1185">Reference proteome</keyword>
<dbReference type="PROSITE" id="PS50896">
    <property type="entry name" value="LISH"/>
    <property type="match status" value="1"/>
</dbReference>
<dbReference type="Proteomes" id="UP000219338">
    <property type="component" value="Unassembled WGS sequence"/>
</dbReference>
<feature type="repeat" description="WD" evidence="3">
    <location>
        <begin position="782"/>
        <end position="811"/>
    </location>
</feature>
<feature type="region of interest" description="Disordered" evidence="4">
    <location>
        <begin position="45"/>
        <end position="94"/>
    </location>
</feature>
<feature type="domain" description="CTLH" evidence="5">
    <location>
        <begin position="301"/>
        <end position="358"/>
    </location>
</feature>
<gene>
    <name evidence="6" type="ORF">ARMOST_03961</name>
</gene>
<keyword evidence="2" id="KW-0677">Repeat</keyword>
<dbReference type="InterPro" id="IPR006594">
    <property type="entry name" value="LisH"/>
</dbReference>
<dbReference type="OMA" id="GHISGCV"/>
<evidence type="ECO:0000256" key="3">
    <source>
        <dbReference type="PROSITE-ProRule" id="PRU00221"/>
    </source>
</evidence>
<dbReference type="Gene3D" id="2.130.10.10">
    <property type="entry name" value="YVTN repeat-like/Quinoprotein amine dehydrogenase"/>
    <property type="match status" value="1"/>
</dbReference>
<feature type="compositionally biased region" description="Polar residues" evidence="4">
    <location>
        <begin position="52"/>
        <end position="65"/>
    </location>
</feature>
<dbReference type="PANTHER" id="PTHR22838:SF0">
    <property type="entry name" value="WD REPEAT-CONTAINING PROTEIN 26"/>
    <property type="match status" value="1"/>
</dbReference>
<dbReference type="SMART" id="SM00668">
    <property type="entry name" value="CTLH"/>
    <property type="match status" value="1"/>
</dbReference>
<evidence type="ECO:0000313" key="7">
    <source>
        <dbReference type="Proteomes" id="UP000219338"/>
    </source>
</evidence>
<evidence type="ECO:0000256" key="4">
    <source>
        <dbReference type="SAM" id="MobiDB-lite"/>
    </source>
</evidence>
<dbReference type="InterPro" id="IPR001680">
    <property type="entry name" value="WD40_rpt"/>
</dbReference>
<dbReference type="Pfam" id="PF21889">
    <property type="entry name" value="TPR1-like_2nd"/>
    <property type="match status" value="1"/>
</dbReference>
<name>A0A284QVZ3_ARMOS</name>
<dbReference type="AlphaFoldDB" id="A0A284QVZ3"/>
<dbReference type="PROSITE" id="PS50294">
    <property type="entry name" value="WD_REPEATS_REGION"/>
    <property type="match status" value="2"/>
</dbReference>
<protein>
    <recommendedName>
        <fullName evidence="5">CTLH domain-containing protein</fullName>
    </recommendedName>
</protein>